<dbReference type="EnsemblPlants" id="AES96931">
    <property type="protein sequence ID" value="AES96931"/>
    <property type="gene ID" value="MTR_5g043270"/>
</dbReference>
<dbReference type="EMBL" id="PSQE01000005">
    <property type="protein sequence ID" value="RHN55489.1"/>
    <property type="molecule type" value="Genomic_DNA"/>
</dbReference>
<evidence type="ECO:0000313" key="3">
    <source>
        <dbReference type="EnsemblPlants" id="AES96931"/>
    </source>
</evidence>
<reference evidence="1 4" key="2">
    <citation type="journal article" date="2014" name="BMC Genomics">
        <title>An improved genome release (version Mt4.0) for the model legume Medicago truncatula.</title>
        <authorList>
            <person name="Tang H."/>
            <person name="Krishnakumar V."/>
            <person name="Bidwell S."/>
            <person name="Rosen B."/>
            <person name="Chan A."/>
            <person name="Zhou S."/>
            <person name="Gentzbittel L."/>
            <person name="Childs K.L."/>
            <person name="Yandell M."/>
            <person name="Gundlach H."/>
            <person name="Mayer K.F."/>
            <person name="Schwartz D.C."/>
            <person name="Town C.D."/>
        </authorList>
    </citation>
    <scope>GENOME REANNOTATION</scope>
    <source>
        <strain evidence="3 4">cv. Jemalong A17</strain>
    </source>
</reference>
<dbReference type="Proteomes" id="UP000002051">
    <property type="component" value="Chromosome 5"/>
</dbReference>
<reference evidence="3" key="3">
    <citation type="submission" date="2015-04" db="UniProtKB">
        <authorList>
            <consortium name="EnsemblPlants"/>
        </authorList>
    </citation>
    <scope>IDENTIFICATION</scope>
    <source>
        <strain evidence="3">cv. Jemalong A17</strain>
    </source>
</reference>
<dbReference type="EMBL" id="CM001221">
    <property type="protein sequence ID" value="AES96931.1"/>
    <property type="molecule type" value="Genomic_DNA"/>
</dbReference>
<evidence type="ECO:0000313" key="2">
    <source>
        <dbReference type="EMBL" id="RHN55489.1"/>
    </source>
</evidence>
<evidence type="ECO:0000313" key="1">
    <source>
        <dbReference type="EMBL" id="AES96931.1"/>
    </source>
</evidence>
<proteinExistence type="predicted"/>
<keyword evidence="4" id="KW-1185">Reference proteome</keyword>
<gene>
    <name evidence="1" type="ordered locus">MTR_5g043270</name>
    <name evidence="2" type="ORF">MtrunA17_Chr5g0418351</name>
</gene>
<dbReference type="AlphaFoldDB" id="G7JWQ9"/>
<organism evidence="1 4">
    <name type="scientific">Medicago truncatula</name>
    <name type="common">Barrel medic</name>
    <name type="synonym">Medicago tribuloides</name>
    <dbReference type="NCBI Taxonomy" id="3880"/>
    <lineage>
        <taxon>Eukaryota</taxon>
        <taxon>Viridiplantae</taxon>
        <taxon>Streptophyta</taxon>
        <taxon>Embryophyta</taxon>
        <taxon>Tracheophyta</taxon>
        <taxon>Spermatophyta</taxon>
        <taxon>Magnoliopsida</taxon>
        <taxon>eudicotyledons</taxon>
        <taxon>Gunneridae</taxon>
        <taxon>Pentapetalae</taxon>
        <taxon>rosids</taxon>
        <taxon>fabids</taxon>
        <taxon>Fabales</taxon>
        <taxon>Fabaceae</taxon>
        <taxon>Papilionoideae</taxon>
        <taxon>50 kb inversion clade</taxon>
        <taxon>NPAAA clade</taxon>
        <taxon>Hologalegina</taxon>
        <taxon>IRL clade</taxon>
        <taxon>Trifolieae</taxon>
        <taxon>Medicago</taxon>
    </lineage>
</organism>
<reference evidence="2" key="4">
    <citation type="journal article" date="2018" name="Nat. Plants">
        <title>Whole-genome landscape of Medicago truncatula symbiotic genes.</title>
        <authorList>
            <person name="Pecrix Y."/>
            <person name="Gamas P."/>
            <person name="Carrere S."/>
        </authorList>
    </citation>
    <scope>NUCLEOTIDE SEQUENCE</scope>
    <source>
        <tissue evidence="2">Leaves</tissue>
    </source>
</reference>
<name>G7JWQ9_MEDTR</name>
<accession>G7JWQ9</accession>
<dbReference type="Proteomes" id="UP000265566">
    <property type="component" value="Chromosome 5"/>
</dbReference>
<protein>
    <submittedName>
        <fullName evidence="1 3">Uncharacterized protein</fullName>
    </submittedName>
</protein>
<evidence type="ECO:0000313" key="4">
    <source>
        <dbReference type="Proteomes" id="UP000002051"/>
    </source>
</evidence>
<reference evidence="1 4" key="1">
    <citation type="journal article" date="2011" name="Nature">
        <title>The Medicago genome provides insight into the evolution of rhizobial symbioses.</title>
        <authorList>
            <person name="Young N.D."/>
            <person name="Debelle F."/>
            <person name="Oldroyd G.E."/>
            <person name="Geurts R."/>
            <person name="Cannon S.B."/>
            <person name="Udvardi M.K."/>
            <person name="Benedito V.A."/>
            <person name="Mayer K.F."/>
            <person name="Gouzy J."/>
            <person name="Schoof H."/>
            <person name="Van de Peer Y."/>
            <person name="Proost S."/>
            <person name="Cook D.R."/>
            <person name="Meyers B.C."/>
            <person name="Spannagl M."/>
            <person name="Cheung F."/>
            <person name="De Mita S."/>
            <person name="Krishnakumar V."/>
            <person name="Gundlach H."/>
            <person name="Zhou S."/>
            <person name="Mudge J."/>
            <person name="Bharti A.K."/>
            <person name="Murray J.D."/>
            <person name="Naoumkina M.A."/>
            <person name="Rosen B."/>
            <person name="Silverstein K.A."/>
            <person name="Tang H."/>
            <person name="Rombauts S."/>
            <person name="Zhao P.X."/>
            <person name="Zhou P."/>
            <person name="Barbe V."/>
            <person name="Bardou P."/>
            <person name="Bechner M."/>
            <person name="Bellec A."/>
            <person name="Berger A."/>
            <person name="Berges H."/>
            <person name="Bidwell S."/>
            <person name="Bisseling T."/>
            <person name="Choisne N."/>
            <person name="Couloux A."/>
            <person name="Denny R."/>
            <person name="Deshpande S."/>
            <person name="Dai X."/>
            <person name="Doyle J.J."/>
            <person name="Dudez A.M."/>
            <person name="Farmer A.D."/>
            <person name="Fouteau S."/>
            <person name="Franken C."/>
            <person name="Gibelin C."/>
            <person name="Gish J."/>
            <person name="Goldstein S."/>
            <person name="Gonzalez A.J."/>
            <person name="Green P.J."/>
            <person name="Hallab A."/>
            <person name="Hartog M."/>
            <person name="Hua A."/>
            <person name="Humphray S.J."/>
            <person name="Jeong D.H."/>
            <person name="Jing Y."/>
            <person name="Jocker A."/>
            <person name="Kenton S.M."/>
            <person name="Kim D.J."/>
            <person name="Klee K."/>
            <person name="Lai H."/>
            <person name="Lang C."/>
            <person name="Lin S."/>
            <person name="Macmil S.L."/>
            <person name="Magdelenat G."/>
            <person name="Matthews L."/>
            <person name="McCorrison J."/>
            <person name="Monaghan E.L."/>
            <person name="Mun J.H."/>
            <person name="Najar F.Z."/>
            <person name="Nicholson C."/>
            <person name="Noirot C."/>
            <person name="O'Bleness M."/>
            <person name="Paule C.R."/>
            <person name="Poulain J."/>
            <person name="Prion F."/>
            <person name="Qin B."/>
            <person name="Qu C."/>
            <person name="Retzel E.F."/>
            <person name="Riddle C."/>
            <person name="Sallet E."/>
            <person name="Samain S."/>
            <person name="Samson N."/>
            <person name="Sanders I."/>
            <person name="Saurat O."/>
            <person name="Scarpelli C."/>
            <person name="Schiex T."/>
            <person name="Segurens B."/>
            <person name="Severin A.J."/>
            <person name="Sherrier D.J."/>
            <person name="Shi R."/>
            <person name="Sims S."/>
            <person name="Singer S.R."/>
            <person name="Sinharoy S."/>
            <person name="Sterck L."/>
            <person name="Viollet A."/>
            <person name="Wang B.B."/>
            <person name="Wang K."/>
            <person name="Wang M."/>
            <person name="Wang X."/>
            <person name="Warfsmann J."/>
            <person name="Weissenbach J."/>
            <person name="White D.D."/>
            <person name="White J.D."/>
            <person name="Wiley G.B."/>
            <person name="Wincker P."/>
            <person name="Xing Y."/>
            <person name="Yang L."/>
            <person name="Yao Z."/>
            <person name="Ying F."/>
            <person name="Zhai J."/>
            <person name="Zhou L."/>
            <person name="Zuber A."/>
            <person name="Denarie J."/>
            <person name="Dixon R.A."/>
            <person name="May G.D."/>
            <person name="Schwartz D.C."/>
            <person name="Rogers J."/>
            <person name="Quetier F."/>
            <person name="Town C.D."/>
            <person name="Roe B.A."/>
        </authorList>
    </citation>
    <scope>NUCLEOTIDE SEQUENCE [LARGE SCALE GENOMIC DNA]</scope>
    <source>
        <strain evidence="1">A17</strain>
        <strain evidence="3 4">cv. Jemalong A17</strain>
    </source>
</reference>
<sequence>MISAKSLNRSFVSPPAIRRTSIVHLSSRNFTLNHCHNPRISLPIRSYYPRISLSVAELQSTSILLLCDLCSVQMGFIVGFFCLL</sequence>
<dbReference type="PaxDb" id="3880-AES96931"/>
<dbReference type="Gramene" id="rna30677">
    <property type="protein sequence ID" value="RHN55489.1"/>
    <property type="gene ID" value="gene30677"/>
</dbReference>
<dbReference type="HOGENOM" id="CLU_2530907_0_0_1"/>